<dbReference type="PANTHER" id="PTHR22891">
    <property type="entry name" value="EUKARYOTIC TRANSLATION INITIATION FACTOR 2C"/>
    <property type="match status" value="1"/>
</dbReference>
<dbReference type="InterPro" id="IPR036085">
    <property type="entry name" value="PAZ_dom_sf"/>
</dbReference>
<dbReference type="SMART" id="SM00950">
    <property type="entry name" value="Piwi"/>
    <property type="match status" value="1"/>
</dbReference>
<dbReference type="OrthoDB" id="10252740at2759"/>
<reference evidence="4 5" key="1">
    <citation type="journal article" date="2013" name="BMC Genomics">
        <title>Reconstruction of the lipid metabolism for the microalga Monoraphidium neglectum from its genome sequence reveals characteristics suitable for biofuel production.</title>
        <authorList>
            <person name="Bogen C."/>
            <person name="Al-Dilaimi A."/>
            <person name="Albersmeier A."/>
            <person name="Wichmann J."/>
            <person name="Grundmann M."/>
            <person name="Rupp O."/>
            <person name="Lauersen K.J."/>
            <person name="Blifernez-Klassen O."/>
            <person name="Kalinowski J."/>
            <person name="Goesmann A."/>
            <person name="Mussgnug J.H."/>
            <person name="Kruse O."/>
        </authorList>
    </citation>
    <scope>NUCLEOTIDE SEQUENCE [LARGE SCALE GENOMIC DNA]</scope>
    <source>
        <strain evidence="4 5">SAG 48.87</strain>
    </source>
</reference>
<dbReference type="InterPro" id="IPR003165">
    <property type="entry name" value="Piwi"/>
</dbReference>
<evidence type="ECO:0000313" key="5">
    <source>
        <dbReference type="Proteomes" id="UP000054498"/>
    </source>
</evidence>
<dbReference type="Pfam" id="PF16488">
    <property type="entry name" value="ArgoL2"/>
    <property type="match status" value="1"/>
</dbReference>
<dbReference type="Pfam" id="PF02170">
    <property type="entry name" value="PAZ"/>
    <property type="match status" value="1"/>
</dbReference>
<dbReference type="PROSITE" id="PS50822">
    <property type="entry name" value="PIWI"/>
    <property type="match status" value="1"/>
</dbReference>
<dbReference type="Proteomes" id="UP000054498">
    <property type="component" value="Unassembled WGS sequence"/>
</dbReference>
<dbReference type="CDD" id="cd04657">
    <property type="entry name" value="Piwi_ago-like"/>
    <property type="match status" value="1"/>
</dbReference>
<dbReference type="SUPFAM" id="SSF53098">
    <property type="entry name" value="Ribonuclease H-like"/>
    <property type="match status" value="1"/>
</dbReference>
<dbReference type="KEGG" id="mng:MNEG_10630"/>
<protein>
    <submittedName>
        <fullName evidence="4">Protein argonaute</fullName>
    </submittedName>
</protein>
<accession>A0A0D2KNV3</accession>
<comment type="similarity">
    <text evidence="1">Belongs to the argonaute family. Ago subfamily.</text>
</comment>
<dbReference type="AlphaFoldDB" id="A0A0D2KNV3"/>
<dbReference type="Gene3D" id="2.170.260.10">
    <property type="entry name" value="paz domain"/>
    <property type="match status" value="1"/>
</dbReference>
<dbReference type="InterPro" id="IPR036397">
    <property type="entry name" value="RNaseH_sf"/>
</dbReference>
<dbReference type="InterPro" id="IPR032473">
    <property type="entry name" value="Argonaute_Mid_dom"/>
</dbReference>
<dbReference type="Pfam" id="PF16487">
    <property type="entry name" value="ArgoMid"/>
    <property type="match status" value="1"/>
</dbReference>
<organism evidence="4 5">
    <name type="scientific">Monoraphidium neglectum</name>
    <dbReference type="NCBI Taxonomy" id="145388"/>
    <lineage>
        <taxon>Eukaryota</taxon>
        <taxon>Viridiplantae</taxon>
        <taxon>Chlorophyta</taxon>
        <taxon>core chlorophytes</taxon>
        <taxon>Chlorophyceae</taxon>
        <taxon>CS clade</taxon>
        <taxon>Sphaeropleales</taxon>
        <taxon>Selenastraceae</taxon>
        <taxon>Monoraphidium</taxon>
    </lineage>
</organism>
<dbReference type="InterPro" id="IPR012337">
    <property type="entry name" value="RNaseH-like_sf"/>
</dbReference>
<evidence type="ECO:0000259" key="2">
    <source>
        <dbReference type="PROSITE" id="PS50821"/>
    </source>
</evidence>
<keyword evidence="5" id="KW-1185">Reference proteome</keyword>
<dbReference type="GeneID" id="25727812"/>
<dbReference type="CDD" id="cd02846">
    <property type="entry name" value="PAZ_argonaute_like"/>
    <property type="match status" value="1"/>
</dbReference>
<dbReference type="Gene3D" id="3.40.50.2300">
    <property type="match status" value="1"/>
</dbReference>
<dbReference type="Pfam" id="PF02171">
    <property type="entry name" value="Piwi"/>
    <property type="match status" value="2"/>
</dbReference>
<dbReference type="PROSITE" id="PS50821">
    <property type="entry name" value="PAZ"/>
    <property type="match status" value="1"/>
</dbReference>
<evidence type="ECO:0000256" key="1">
    <source>
        <dbReference type="ARBA" id="ARBA00008201"/>
    </source>
</evidence>
<proteinExistence type="inferred from homology"/>
<dbReference type="GO" id="GO:0003723">
    <property type="term" value="F:RNA binding"/>
    <property type="evidence" value="ECO:0007669"/>
    <property type="project" value="InterPro"/>
</dbReference>
<sequence>MGADKTMFYYEPEKREISVAQYFQVAYKIALKLPRLPCVNTSKDVTKLVWLPIEFCHILPGQRKRMLQDERHTTAMLRFAGLKPHERARYLKGARVKEDDVVSNPRLANFNAEPAVQRFGMQIAQDMVNVQGRILDPPKLAYGKPEALDPGTQGAWNLRQVEFPVAAPLSSWACVSLMDQSEVDLQEGHPQSLKTFVAELVSMCNSCGMKTVVPPIIHFDHSYSVGEHISYAVEEAQNTFKAKCKLVLVLLPSKGKDTYQAVKQASDSECSVPTQCFVAQKAGVGRSSPPAKGRLQYCANLALKMNVKVGGTNVKLLGDLKQMPVLGSNQPFMISADVTHPTGFDSSEPSIAAVTASYEWAMLLNFYRRTNSNKPAAIIYYRDGVDEGQFAAVLKEEYTAIRSACQGLEAGYTPRITFVVVQKRHATRLFPKDRSGEDRSGNTLPGTVLDAGICSAAGFDFFLNSHAGLQGHNKASHYQARRPSHVLVDENGFSADGLQLLTYWLTYLYARCTRSVSYPPPYLAHLAAFRGRLMLDVPDSGSESSRGSRGGRPAPLLSIKDDFSDTTMFYV</sequence>
<gene>
    <name evidence="4" type="ORF">MNEG_10630</name>
</gene>
<dbReference type="SUPFAM" id="SSF101690">
    <property type="entry name" value="PAZ domain"/>
    <property type="match status" value="1"/>
</dbReference>
<feature type="domain" description="Piwi" evidence="3">
    <location>
        <begin position="246"/>
        <end position="521"/>
    </location>
</feature>
<dbReference type="InterPro" id="IPR032472">
    <property type="entry name" value="ArgoL2"/>
</dbReference>
<dbReference type="Gene3D" id="3.30.420.10">
    <property type="entry name" value="Ribonuclease H-like superfamily/Ribonuclease H"/>
    <property type="match status" value="1"/>
</dbReference>
<evidence type="ECO:0000259" key="3">
    <source>
        <dbReference type="PROSITE" id="PS50822"/>
    </source>
</evidence>
<dbReference type="RefSeq" id="XP_013896353.1">
    <property type="nucleotide sequence ID" value="XM_014040899.1"/>
</dbReference>
<evidence type="ECO:0000313" key="4">
    <source>
        <dbReference type="EMBL" id="KIY97333.1"/>
    </source>
</evidence>
<dbReference type="EMBL" id="KK102615">
    <property type="protein sequence ID" value="KIY97333.1"/>
    <property type="molecule type" value="Genomic_DNA"/>
</dbReference>
<dbReference type="InterPro" id="IPR003100">
    <property type="entry name" value="PAZ_dom"/>
</dbReference>
<dbReference type="InterPro" id="IPR045246">
    <property type="entry name" value="Piwi_ago-like"/>
</dbReference>
<feature type="domain" description="PAZ" evidence="2">
    <location>
        <begin position="1"/>
        <end position="60"/>
    </location>
</feature>
<dbReference type="STRING" id="145388.A0A0D2KNV3"/>
<name>A0A0D2KNV3_9CHLO</name>